<organism evidence="8 9">
    <name type="scientific">Micromonospora pisi</name>
    <dbReference type="NCBI Taxonomy" id="589240"/>
    <lineage>
        <taxon>Bacteria</taxon>
        <taxon>Bacillati</taxon>
        <taxon>Actinomycetota</taxon>
        <taxon>Actinomycetes</taxon>
        <taxon>Micromonosporales</taxon>
        <taxon>Micromonosporaceae</taxon>
        <taxon>Micromonospora</taxon>
    </lineage>
</organism>
<dbReference type="PRINTS" id="PR00723">
    <property type="entry name" value="SUBTILISIN"/>
</dbReference>
<dbReference type="SUPFAM" id="SSF49785">
    <property type="entry name" value="Galactose-binding domain-like"/>
    <property type="match status" value="1"/>
</dbReference>
<dbReference type="InterPro" id="IPR008979">
    <property type="entry name" value="Galactose-bd-like_sf"/>
</dbReference>
<feature type="active site" description="Charge relay system" evidence="5">
    <location>
        <position position="409"/>
    </location>
</feature>
<dbReference type="Pfam" id="PF13620">
    <property type="entry name" value="CarboxypepD_reg"/>
    <property type="match status" value="1"/>
</dbReference>
<dbReference type="Gene3D" id="2.60.40.1120">
    <property type="entry name" value="Carboxypeptidase-like, regulatory domain"/>
    <property type="match status" value="3"/>
</dbReference>
<dbReference type="InterPro" id="IPR008969">
    <property type="entry name" value="CarboxyPept-like_regulatory"/>
</dbReference>
<dbReference type="Proteomes" id="UP000277671">
    <property type="component" value="Unassembled WGS sequence"/>
</dbReference>
<evidence type="ECO:0000313" key="9">
    <source>
        <dbReference type="Proteomes" id="UP000277671"/>
    </source>
</evidence>
<dbReference type="SUPFAM" id="SSF49464">
    <property type="entry name" value="Carboxypeptidase regulatory domain-like"/>
    <property type="match status" value="2"/>
</dbReference>
<evidence type="ECO:0000256" key="5">
    <source>
        <dbReference type="PROSITE-ProRule" id="PRU01240"/>
    </source>
</evidence>
<dbReference type="InterPro" id="IPR013784">
    <property type="entry name" value="Carb-bd-like_fold"/>
</dbReference>
<feature type="chain" id="PRO_5019743484" evidence="6">
    <location>
        <begin position="27"/>
        <end position="1418"/>
    </location>
</feature>
<dbReference type="Gene3D" id="2.60.120.430">
    <property type="entry name" value="Galactose-binding lectin"/>
    <property type="match status" value="1"/>
</dbReference>
<evidence type="ECO:0000256" key="2">
    <source>
        <dbReference type="ARBA" id="ARBA00022670"/>
    </source>
</evidence>
<evidence type="ECO:0000259" key="7">
    <source>
        <dbReference type="Pfam" id="PF00082"/>
    </source>
</evidence>
<evidence type="ECO:0000256" key="1">
    <source>
        <dbReference type="ARBA" id="ARBA00011073"/>
    </source>
</evidence>
<dbReference type="GO" id="GO:0004252">
    <property type="term" value="F:serine-type endopeptidase activity"/>
    <property type="evidence" value="ECO:0007669"/>
    <property type="project" value="UniProtKB-UniRule"/>
</dbReference>
<dbReference type="InterPro" id="IPR036852">
    <property type="entry name" value="Peptidase_S8/S53_dom_sf"/>
</dbReference>
<feature type="active site" description="Charge relay system" evidence="5">
    <location>
        <position position="240"/>
    </location>
</feature>
<dbReference type="InterPro" id="IPR000209">
    <property type="entry name" value="Peptidase_S8/S53_dom"/>
</dbReference>
<gene>
    <name evidence="8" type="ORF">BDK92_6203</name>
</gene>
<dbReference type="Pfam" id="PF00082">
    <property type="entry name" value="Peptidase_S8"/>
    <property type="match status" value="1"/>
</dbReference>
<dbReference type="Gene3D" id="3.40.50.200">
    <property type="entry name" value="Peptidase S8/S53 domain"/>
    <property type="match status" value="1"/>
</dbReference>
<name>A0A495JTZ0_9ACTN</name>
<dbReference type="GO" id="GO:0006508">
    <property type="term" value="P:proteolysis"/>
    <property type="evidence" value="ECO:0007669"/>
    <property type="project" value="UniProtKB-KW"/>
</dbReference>
<evidence type="ECO:0000256" key="3">
    <source>
        <dbReference type="ARBA" id="ARBA00022801"/>
    </source>
</evidence>
<dbReference type="InterPro" id="IPR023828">
    <property type="entry name" value="Peptidase_S8_Ser-AS"/>
</dbReference>
<dbReference type="RefSeq" id="WP_170208740.1">
    <property type="nucleotide sequence ID" value="NZ_RBKT01000001.1"/>
</dbReference>
<dbReference type="PANTHER" id="PTHR43806:SF11">
    <property type="entry name" value="CEREVISIN-RELATED"/>
    <property type="match status" value="1"/>
</dbReference>
<evidence type="ECO:0000256" key="6">
    <source>
        <dbReference type="SAM" id="SignalP"/>
    </source>
</evidence>
<dbReference type="InterPro" id="IPR050131">
    <property type="entry name" value="Peptidase_S8_subtilisin-like"/>
</dbReference>
<keyword evidence="4 5" id="KW-0720">Serine protease</keyword>
<keyword evidence="6" id="KW-0732">Signal</keyword>
<dbReference type="SUPFAM" id="SSF52743">
    <property type="entry name" value="Subtilisin-like"/>
    <property type="match status" value="1"/>
</dbReference>
<dbReference type="PROSITE" id="PS00138">
    <property type="entry name" value="SUBTILASE_SER"/>
    <property type="match status" value="1"/>
</dbReference>
<sequence>MSSLRHGLALALAATLAVSAPGAAGAAPLDTEASSTGRVTVDAEVTGAIAAHGRTDFWVLLDAEADLSAAAGIADWGERGRYVHHALQTTAARSQSALLSKLTANGVAATGFWAANAVLVRLGDQAALDVVRNRPEVARITATGEVPLPDPAKAAGTTSTDVAWGVDRVGAPKVWSEYGVRGEGTVVGSIDSGAEYDHPAIAASYRGSRGDGTFDHNYNWFDPSYVCGDPSLEPCDNTGHGTHTVGTMVGDGGPGNHVGVAPGAKWISAKGCEARSCSYRALAAAMQWMLAPTDLSGQNPRPDLRPHVVNNSWGGPGGPPVLQQILSAWVAAGIMPVFSAGNDGPLCQTVGYPGALPDAYSVAAFDTDNRIADFSSRGYQDGKPDIAAPGVAVRSAVPGDGYEQWSGTSMAAPHVAGAVALLLSAAPLLVGRPAEIRALLDGVAVDAPAALDCGGVPGNDQTWGEGRLDVFPAVGRAPRDAIATVTGRVTDADGAPVAGATVQAAAGSVVRATTASADGSYRLVSAAGTVTIDIGGYGYRTHRRTVELPERSTTTIDVAIAQAPRRPVRGVAVREDGTPVAGLTATLVGTPLPPVTTGADGGFQFTDVPEGNHRLTLSGDRCLVETTTEITVEGDTAVRPKVSSRTDTGGYGYTCAEHRSGWVEADRVLVDRASGGGLHIELPVDLPFPFRLFGEFHERVTVWGDGRISLRSRASTELAPYLDQLFLDDHSSIRTAVVGQAPRRQFVIEWRDLTATDYDENQNEVGTYRVSFEALLGEDGTVTYQYRNLDPVNRGRWATVGIWGYAPPPGMYYSQAEPVLSDDVAIRFRPPASGVASGTVRDANDGRAVNGGTVSVWSGGQLRRRQQIRPDGRYFVEVPPGEHILEITSGHYAADRRTVRIEHDAQRVTADATLASGTVTADLSKLTVVGENLGRQRRTVRLTNSGDLPADYRVAEAHAPTAPGQYAQQAWRPRIAGTSTVLGIGLDPTTGNVWLGDGTAGSVHEFRPDGTPTGRVLGVTPAEETVLRLRDLTYDSRRGRMCGAQVYESILAEPQTWLRCWDATGALTLDVPGNNHPWQGAITLTYRPDDDTFYLAARDRAVRRLYHVSGESHARPGSVLDSCDLPDITASGLAWHAATKEIYVQQTEPRILRVDPDGCGVLGELTYPAAVGQPFGSIDLDRDGRIWGVASQEIGVVEPAIPSPVDQPWLTTSVTSGTLRPGQSAVVDVLVDTAGLAPGEARQAQLLVTSNTGYNHGVLQIPVTVGVPRYDIAVNVGGARVVGPDGTTWRADRPFTGSGDFGWDGRTTRAADAQVGDPVAADARVGTFGYEFHHLPDGVYEVALTFRDVAGPTGADRRFDVIAGGRTLLADYRPPADHSDVRRLRVEVTGGTLRLALVSRGQAPPLLNAVRVTERPDL</sequence>
<keyword evidence="3 5" id="KW-0378">Hydrolase</keyword>
<dbReference type="SUPFAM" id="SSF49452">
    <property type="entry name" value="Starch-binding domain-like"/>
    <property type="match status" value="1"/>
</dbReference>
<dbReference type="PROSITE" id="PS51892">
    <property type="entry name" value="SUBTILASE"/>
    <property type="match status" value="1"/>
</dbReference>
<dbReference type="SUPFAM" id="SSF63825">
    <property type="entry name" value="YWTD domain"/>
    <property type="match status" value="1"/>
</dbReference>
<dbReference type="GO" id="GO:0030246">
    <property type="term" value="F:carbohydrate binding"/>
    <property type="evidence" value="ECO:0007669"/>
    <property type="project" value="InterPro"/>
</dbReference>
<keyword evidence="9" id="KW-1185">Reference proteome</keyword>
<evidence type="ECO:0000313" key="8">
    <source>
        <dbReference type="EMBL" id="RKR91792.1"/>
    </source>
</evidence>
<proteinExistence type="inferred from homology"/>
<protein>
    <submittedName>
        <fullName evidence="8">Subtilisin family serine protease</fullName>
    </submittedName>
</protein>
<reference evidence="8 9" key="1">
    <citation type="submission" date="2018-10" db="EMBL/GenBank/DDBJ databases">
        <title>Sequencing the genomes of 1000 actinobacteria strains.</title>
        <authorList>
            <person name="Klenk H.-P."/>
        </authorList>
    </citation>
    <scope>NUCLEOTIDE SEQUENCE [LARGE SCALE GENOMIC DNA]</scope>
    <source>
        <strain evidence="8 9">DSM 45175</strain>
    </source>
</reference>
<dbReference type="InterPro" id="IPR015500">
    <property type="entry name" value="Peptidase_S8_subtilisin-rel"/>
</dbReference>
<comment type="caution">
    <text evidence="8">The sequence shown here is derived from an EMBL/GenBank/DDBJ whole genome shotgun (WGS) entry which is preliminary data.</text>
</comment>
<evidence type="ECO:0000256" key="4">
    <source>
        <dbReference type="ARBA" id="ARBA00022825"/>
    </source>
</evidence>
<dbReference type="PANTHER" id="PTHR43806">
    <property type="entry name" value="PEPTIDASE S8"/>
    <property type="match status" value="1"/>
</dbReference>
<feature type="signal peptide" evidence="6">
    <location>
        <begin position="1"/>
        <end position="26"/>
    </location>
</feature>
<feature type="active site" description="Charge relay system" evidence="5">
    <location>
        <position position="191"/>
    </location>
</feature>
<dbReference type="EMBL" id="RBKT01000001">
    <property type="protein sequence ID" value="RKR91792.1"/>
    <property type="molecule type" value="Genomic_DNA"/>
</dbReference>
<comment type="similarity">
    <text evidence="1 5">Belongs to the peptidase S8 family.</text>
</comment>
<accession>A0A495JTZ0</accession>
<feature type="domain" description="Peptidase S8/S53" evidence="7">
    <location>
        <begin position="182"/>
        <end position="442"/>
    </location>
</feature>
<keyword evidence="2 5" id="KW-0645">Protease</keyword>